<name>D1BX16_XYLCX</name>
<evidence type="ECO:0000313" key="3">
    <source>
        <dbReference type="EMBL" id="ACZ31584.1"/>
    </source>
</evidence>
<dbReference type="InterPro" id="IPR019277">
    <property type="entry name" value="DUF2304"/>
</dbReference>
<evidence type="ECO:0000256" key="1">
    <source>
        <dbReference type="SAM" id="MobiDB-lite"/>
    </source>
</evidence>
<dbReference type="eggNOG" id="COG2456">
    <property type="taxonomic scope" value="Bacteria"/>
</dbReference>
<feature type="region of interest" description="Disordered" evidence="1">
    <location>
        <begin position="117"/>
        <end position="146"/>
    </location>
</feature>
<dbReference type="AlphaFoldDB" id="D1BX16"/>
<dbReference type="OrthoDB" id="3261168at2"/>
<evidence type="ECO:0000313" key="4">
    <source>
        <dbReference type="Proteomes" id="UP000002255"/>
    </source>
</evidence>
<feature type="transmembrane region" description="Helical" evidence="2">
    <location>
        <begin position="6"/>
        <end position="22"/>
    </location>
</feature>
<dbReference type="Pfam" id="PF10066">
    <property type="entry name" value="DUF2304"/>
    <property type="match status" value="1"/>
</dbReference>
<organism evidence="3 4">
    <name type="scientific">Xylanimonas cellulosilytica (strain DSM 15894 / JCM 12276 / CECT 5975 / KCTC 9989 / LMG 20990 / NBRC 107835 / XIL07)</name>
    <dbReference type="NCBI Taxonomy" id="446471"/>
    <lineage>
        <taxon>Bacteria</taxon>
        <taxon>Bacillati</taxon>
        <taxon>Actinomycetota</taxon>
        <taxon>Actinomycetes</taxon>
        <taxon>Micrococcales</taxon>
        <taxon>Promicromonosporaceae</taxon>
        <taxon>Xylanimonas</taxon>
    </lineage>
</organism>
<keyword evidence="4" id="KW-1185">Reference proteome</keyword>
<gene>
    <name evidence="3" type="ordered locus">Xcel_2569</name>
</gene>
<dbReference type="EMBL" id="CP001821">
    <property type="protein sequence ID" value="ACZ31584.1"/>
    <property type="molecule type" value="Genomic_DNA"/>
</dbReference>
<dbReference type="RefSeq" id="WP_012879326.1">
    <property type="nucleotide sequence ID" value="NC_013530.1"/>
</dbReference>
<accession>D1BX16</accession>
<dbReference type="HOGENOM" id="CLU_134280_0_1_11"/>
<protein>
    <recommendedName>
        <fullName evidence="5">DUF2304 domain-containing protein</fullName>
    </recommendedName>
</protein>
<dbReference type="KEGG" id="xce:Xcel_2569"/>
<feature type="transmembrane region" description="Helical" evidence="2">
    <location>
        <begin position="34"/>
        <end position="55"/>
    </location>
</feature>
<proteinExistence type="predicted"/>
<dbReference type="Proteomes" id="UP000002255">
    <property type="component" value="Chromosome"/>
</dbReference>
<feature type="transmembrane region" description="Helical" evidence="2">
    <location>
        <begin position="67"/>
        <end position="87"/>
    </location>
</feature>
<feature type="compositionally biased region" description="Pro residues" evidence="1">
    <location>
        <begin position="137"/>
        <end position="146"/>
    </location>
</feature>
<sequence length="146" mass="15481">MSGYVFALTLCVLTVAFLIQLLRRRWIREKYAGIWIVVAIGIAAFGAFPGLAVRVSRLVGVEIPANLIFAIAIVTLLAVCIQLSIGVSQLDERVRTLTEEVAILRLTTQQGATTPFLAQEPGVDEPAQVTDLSAPAGGPPKPGDGA</sequence>
<reference evidence="4" key="1">
    <citation type="submission" date="2009-11" db="EMBL/GenBank/DDBJ databases">
        <title>The complete chromosome of Xylanimonas cellulosilytica DSM 15894.</title>
        <authorList>
            <consortium name="US DOE Joint Genome Institute (JGI-PGF)"/>
            <person name="Lucas S."/>
            <person name="Copeland A."/>
            <person name="Lapidus A."/>
            <person name="Glavina del Rio T."/>
            <person name="Dalin E."/>
            <person name="Tice H."/>
            <person name="Bruce D."/>
            <person name="Goodwin L."/>
            <person name="Pitluck S."/>
            <person name="Kyrpides N."/>
            <person name="Mavromatis K."/>
            <person name="Ivanova N."/>
            <person name="Mikhailova N."/>
            <person name="Foster B."/>
            <person name="Clum A."/>
            <person name="Brettin T."/>
            <person name="Detter J.C."/>
            <person name="Han C."/>
            <person name="Larimer F."/>
            <person name="Land M."/>
            <person name="Hauser L."/>
            <person name="Markowitz V."/>
            <person name="Cheng J.F."/>
            <person name="Hugenholtz P."/>
            <person name="Woyke T."/>
            <person name="Wu D."/>
            <person name="Gehrich-Schroeter G."/>
            <person name="Schneider S."/>
            <person name="Pukall S.R."/>
            <person name="Klenk H.P."/>
            <person name="Eisen J.A."/>
        </authorList>
    </citation>
    <scope>NUCLEOTIDE SEQUENCE [LARGE SCALE GENOMIC DNA]</scope>
    <source>
        <strain evidence="4">DSM 15894 / CECT 5975 / LMG 20990 / XIL07</strain>
    </source>
</reference>
<evidence type="ECO:0008006" key="5">
    <source>
        <dbReference type="Google" id="ProtNLM"/>
    </source>
</evidence>
<dbReference type="STRING" id="446471.Xcel_2569"/>
<evidence type="ECO:0000256" key="2">
    <source>
        <dbReference type="SAM" id="Phobius"/>
    </source>
</evidence>
<keyword evidence="2" id="KW-0472">Membrane</keyword>
<reference evidence="3 4" key="2">
    <citation type="journal article" date="2010" name="Stand. Genomic Sci.">
        <title>Complete genome sequence of Xylanimonas cellulosilytica type strain (XIL07).</title>
        <authorList>
            <person name="Foster B."/>
            <person name="Pukall R."/>
            <person name="Abt B."/>
            <person name="Nolan M."/>
            <person name="Glavina Del Rio T."/>
            <person name="Chen F."/>
            <person name="Lucas S."/>
            <person name="Tice H."/>
            <person name="Pitluck S."/>
            <person name="Cheng J.-F."/>
            <person name="Chertkov O."/>
            <person name="Brettin T."/>
            <person name="Han C."/>
            <person name="Detter J.C."/>
            <person name="Bruce D."/>
            <person name="Goodwin L."/>
            <person name="Ivanova N."/>
            <person name="Mavromatis K."/>
            <person name="Pati A."/>
            <person name="Mikhailova N."/>
            <person name="Chen A."/>
            <person name="Palaniappan K."/>
            <person name="Land M."/>
            <person name="Hauser L."/>
            <person name="Chang Y.-J."/>
            <person name="Jeffries C.D."/>
            <person name="Chain P."/>
            <person name="Rohde M."/>
            <person name="Goeker M."/>
            <person name="Bristow J."/>
            <person name="Eisen J.A."/>
            <person name="Markowitz V."/>
            <person name="Hugenholtz P."/>
            <person name="Kyrpides N.C."/>
            <person name="Klenk H.-P."/>
            <person name="Lapidus A."/>
        </authorList>
    </citation>
    <scope>NUCLEOTIDE SEQUENCE [LARGE SCALE GENOMIC DNA]</scope>
    <source>
        <strain evidence="4">DSM 15894 / CECT 5975 / LMG 20990 / XIL07</strain>
    </source>
</reference>
<keyword evidence="2" id="KW-0812">Transmembrane</keyword>
<keyword evidence="2" id="KW-1133">Transmembrane helix</keyword>